<organism evidence="1 2">
    <name type="scientific">Collybia nuda</name>
    <dbReference type="NCBI Taxonomy" id="64659"/>
    <lineage>
        <taxon>Eukaryota</taxon>
        <taxon>Fungi</taxon>
        <taxon>Dikarya</taxon>
        <taxon>Basidiomycota</taxon>
        <taxon>Agaricomycotina</taxon>
        <taxon>Agaricomycetes</taxon>
        <taxon>Agaricomycetidae</taxon>
        <taxon>Agaricales</taxon>
        <taxon>Tricholomatineae</taxon>
        <taxon>Clitocybaceae</taxon>
        <taxon>Collybia</taxon>
    </lineage>
</organism>
<dbReference type="Proteomes" id="UP000807353">
    <property type="component" value="Unassembled WGS sequence"/>
</dbReference>
<dbReference type="AlphaFoldDB" id="A0A9P5XS08"/>
<protein>
    <submittedName>
        <fullName evidence="1">Uncharacterized protein</fullName>
    </submittedName>
</protein>
<comment type="caution">
    <text evidence="1">The sequence shown here is derived from an EMBL/GenBank/DDBJ whole genome shotgun (WGS) entry which is preliminary data.</text>
</comment>
<name>A0A9P5XS08_9AGAR</name>
<sequence>TLESTVTDMTETLVPSFPTLCGFRGHICLGTNSGVLWVSHIGPSGDEIHLVKVIIYLGTFCDFLPIFSDKG</sequence>
<feature type="non-terminal residue" evidence="1">
    <location>
        <position position="1"/>
    </location>
</feature>
<proteinExistence type="predicted"/>
<evidence type="ECO:0000313" key="1">
    <source>
        <dbReference type="EMBL" id="KAF9455818.1"/>
    </source>
</evidence>
<dbReference type="EMBL" id="MU150513">
    <property type="protein sequence ID" value="KAF9455818.1"/>
    <property type="molecule type" value="Genomic_DNA"/>
</dbReference>
<keyword evidence="2" id="KW-1185">Reference proteome</keyword>
<accession>A0A9P5XS08</accession>
<reference evidence="1" key="1">
    <citation type="submission" date="2020-11" db="EMBL/GenBank/DDBJ databases">
        <authorList>
            <consortium name="DOE Joint Genome Institute"/>
            <person name="Ahrendt S."/>
            <person name="Riley R."/>
            <person name="Andreopoulos W."/>
            <person name="Labutti K."/>
            <person name="Pangilinan J."/>
            <person name="Ruiz-Duenas F.J."/>
            <person name="Barrasa J.M."/>
            <person name="Sanchez-Garcia M."/>
            <person name="Camarero S."/>
            <person name="Miyauchi S."/>
            <person name="Serrano A."/>
            <person name="Linde D."/>
            <person name="Babiker R."/>
            <person name="Drula E."/>
            <person name="Ayuso-Fernandez I."/>
            <person name="Pacheco R."/>
            <person name="Padilla G."/>
            <person name="Ferreira P."/>
            <person name="Barriuso J."/>
            <person name="Kellner H."/>
            <person name="Castanera R."/>
            <person name="Alfaro M."/>
            <person name="Ramirez L."/>
            <person name="Pisabarro A.G."/>
            <person name="Kuo A."/>
            <person name="Tritt A."/>
            <person name="Lipzen A."/>
            <person name="He G."/>
            <person name="Yan M."/>
            <person name="Ng V."/>
            <person name="Cullen D."/>
            <person name="Martin F."/>
            <person name="Rosso M.-N."/>
            <person name="Henrissat B."/>
            <person name="Hibbett D."/>
            <person name="Martinez A.T."/>
            <person name="Grigoriev I.V."/>
        </authorList>
    </citation>
    <scope>NUCLEOTIDE SEQUENCE</scope>
    <source>
        <strain evidence="1">CBS 247.69</strain>
    </source>
</reference>
<evidence type="ECO:0000313" key="2">
    <source>
        <dbReference type="Proteomes" id="UP000807353"/>
    </source>
</evidence>
<gene>
    <name evidence="1" type="ORF">BDZ94DRAFT_1277185</name>
</gene>